<dbReference type="AlphaFoldDB" id="A0A2H1WEI6"/>
<evidence type="ECO:0000313" key="1">
    <source>
        <dbReference type="EMBL" id="SOQ51437.1"/>
    </source>
</evidence>
<protein>
    <submittedName>
        <fullName evidence="1">SFRICE_036375</fullName>
    </submittedName>
</protein>
<reference evidence="1" key="1">
    <citation type="submission" date="2016-07" db="EMBL/GenBank/DDBJ databases">
        <authorList>
            <person name="Bretaudeau A."/>
        </authorList>
    </citation>
    <scope>NUCLEOTIDE SEQUENCE</scope>
    <source>
        <strain evidence="1">Rice</strain>
        <tissue evidence="1">Whole body</tissue>
    </source>
</reference>
<dbReference type="EMBL" id="ODYU01008114">
    <property type="protein sequence ID" value="SOQ51437.1"/>
    <property type="molecule type" value="Genomic_DNA"/>
</dbReference>
<proteinExistence type="predicted"/>
<organism evidence="1">
    <name type="scientific">Spodoptera frugiperda</name>
    <name type="common">Fall armyworm</name>
    <dbReference type="NCBI Taxonomy" id="7108"/>
    <lineage>
        <taxon>Eukaryota</taxon>
        <taxon>Metazoa</taxon>
        <taxon>Ecdysozoa</taxon>
        <taxon>Arthropoda</taxon>
        <taxon>Hexapoda</taxon>
        <taxon>Insecta</taxon>
        <taxon>Pterygota</taxon>
        <taxon>Neoptera</taxon>
        <taxon>Endopterygota</taxon>
        <taxon>Lepidoptera</taxon>
        <taxon>Glossata</taxon>
        <taxon>Ditrysia</taxon>
        <taxon>Noctuoidea</taxon>
        <taxon>Noctuidae</taxon>
        <taxon>Amphipyrinae</taxon>
        <taxon>Spodoptera</taxon>
    </lineage>
</organism>
<gene>
    <name evidence="1" type="ORF">SFRICE_036375</name>
</gene>
<sequence>MSFIPDEGAYVRLRATTEKFSKNGKKPSSTIPDPGIEPETSCLAVAFATRFPRDVFHNLFSFNNHVIWMQWVQSQLKSTNFHNINGDCSELDSTSHVIGGEPIAIYWPQFHTPCYN</sequence>
<name>A0A2H1WEI6_SPOFR</name>
<accession>A0A2H1WEI6</accession>